<dbReference type="InterPro" id="IPR004101">
    <property type="entry name" value="Mur_ligase_C"/>
</dbReference>
<reference evidence="25 26" key="1">
    <citation type="submission" date="2019-03" db="EMBL/GenBank/DDBJ databases">
        <title>Genomic Encyclopedia of Type Strains, Phase IV (KMG-IV): sequencing the most valuable type-strain genomes for metagenomic binning, comparative biology and taxonomic classification.</title>
        <authorList>
            <person name="Goeker M."/>
        </authorList>
    </citation>
    <scope>NUCLEOTIDE SEQUENCE [LARGE SCALE GENOMIC DNA]</scope>
    <source>
        <strain evidence="25 26">DSM 25059</strain>
    </source>
</reference>
<keyword evidence="12 22" id="KW-0067">ATP-binding</keyword>
<comment type="catalytic activity">
    <reaction evidence="18">
        <text>(6S)-5,6,7,8-tetrahydrofolyl-(gamma-L-Glu)(n) + L-glutamate + ATP = (6S)-5,6,7,8-tetrahydrofolyl-(gamma-L-Glu)(n+1) + ADP + phosphate + H(+)</text>
        <dbReference type="Rhea" id="RHEA:10580"/>
        <dbReference type="Rhea" id="RHEA-COMP:14738"/>
        <dbReference type="Rhea" id="RHEA-COMP:14740"/>
        <dbReference type="ChEBI" id="CHEBI:15378"/>
        <dbReference type="ChEBI" id="CHEBI:29985"/>
        <dbReference type="ChEBI" id="CHEBI:30616"/>
        <dbReference type="ChEBI" id="CHEBI:43474"/>
        <dbReference type="ChEBI" id="CHEBI:141005"/>
        <dbReference type="ChEBI" id="CHEBI:456216"/>
        <dbReference type="EC" id="6.3.2.17"/>
    </reaction>
</comment>
<dbReference type="PANTHER" id="PTHR11136:SF0">
    <property type="entry name" value="DIHYDROFOLATE SYNTHETASE-RELATED"/>
    <property type="match status" value="1"/>
</dbReference>
<dbReference type="GO" id="GO:0005524">
    <property type="term" value="F:ATP binding"/>
    <property type="evidence" value="ECO:0007669"/>
    <property type="project" value="UniProtKB-KW"/>
</dbReference>
<dbReference type="Gene3D" id="3.90.190.20">
    <property type="entry name" value="Mur ligase, C-terminal domain"/>
    <property type="match status" value="1"/>
</dbReference>
<feature type="domain" description="Mur ligase C-terminal" evidence="23">
    <location>
        <begin position="312"/>
        <end position="424"/>
    </location>
</feature>
<feature type="domain" description="Mur ligase central" evidence="24">
    <location>
        <begin position="54"/>
        <end position="270"/>
    </location>
</feature>
<dbReference type="SUPFAM" id="SSF53623">
    <property type="entry name" value="MurD-like peptide ligases, catalytic domain"/>
    <property type="match status" value="1"/>
</dbReference>
<proteinExistence type="inferred from homology"/>
<dbReference type="SUPFAM" id="SSF53244">
    <property type="entry name" value="MurD-like peptide ligases, peptide-binding domain"/>
    <property type="match status" value="1"/>
</dbReference>
<evidence type="ECO:0000256" key="1">
    <source>
        <dbReference type="ARBA" id="ARBA00001946"/>
    </source>
</evidence>
<keyword evidence="9 22" id="KW-0436">Ligase</keyword>
<dbReference type="FunFam" id="3.40.1190.10:FF:000011">
    <property type="entry name" value="Folylpolyglutamate synthase/dihydrofolate synthase"/>
    <property type="match status" value="1"/>
</dbReference>
<evidence type="ECO:0000256" key="4">
    <source>
        <dbReference type="ARBA" id="ARBA00005150"/>
    </source>
</evidence>
<comment type="function">
    <text evidence="2">Functions in two distinct reactions of the de novo folate biosynthetic pathway. Catalyzes the addition of a glutamate residue to dihydropteroate (7,8-dihydropteroate or H2Pte) to form dihydrofolate (7,8-dihydrofolate monoglutamate or H2Pte-Glu). Also catalyzes successive additions of L-glutamate to tetrahydrofolate or 10-formyltetrahydrofolate or 5,10-methylenetetrahydrofolate, leading to folylpolyglutamate derivatives.</text>
</comment>
<comment type="catalytic activity">
    <reaction evidence="19">
        <text>10-formyltetrahydrofolyl-(gamma-L-Glu)(n) + L-glutamate + ATP = 10-formyltetrahydrofolyl-(gamma-L-Glu)(n+1) + ADP + phosphate + H(+)</text>
        <dbReference type="Rhea" id="RHEA:51904"/>
        <dbReference type="Rhea" id="RHEA-COMP:13088"/>
        <dbReference type="Rhea" id="RHEA-COMP:14300"/>
        <dbReference type="ChEBI" id="CHEBI:15378"/>
        <dbReference type="ChEBI" id="CHEBI:29985"/>
        <dbReference type="ChEBI" id="CHEBI:30616"/>
        <dbReference type="ChEBI" id="CHEBI:43474"/>
        <dbReference type="ChEBI" id="CHEBI:134413"/>
        <dbReference type="ChEBI" id="CHEBI:456216"/>
        <dbReference type="EC" id="6.3.2.17"/>
    </reaction>
</comment>
<gene>
    <name evidence="25" type="ORF">EV664_12215</name>
</gene>
<name>A0A4R6FAA7_9SPHN</name>
<evidence type="ECO:0000256" key="11">
    <source>
        <dbReference type="ARBA" id="ARBA00022741"/>
    </source>
</evidence>
<dbReference type="InterPro" id="IPR036615">
    <property type="entry name" value="Mur_ligase_C_dom_sf"/>
</dbReference>
<keyword evidence="11 22" id="KW-0547">Nucleotide-binding</keyword>
<evidence type="ECO:0000256" key="5">
    <source>
        <dbReference type="ARBA" id="ARBA00008276"/>
    </source>
</evidence>
<dbReference type="EC" id="6.3.2.12" evidence="6"/>
<sequence length="440" mass="45554">MADHAISDHPAVQQQLDRLMALGPGADILGLDRITRLLDRLGNPHDALPPVFHVAGTNGKGSTCAFLRAALEADGKRVHVFTSPHLVRFNERIRIAGSLISDDALAALLGEVLDRGGDIGASFFEVTAAAAFLAFSREPADACVIEVGLGGRLDATNMVADPAACAIAQLGLDHQAFLGDTIGAIAAEKAGIARAGRPLVTLSYPAEAAQAVARIAEERGADLRARQRDWDLERTETGITLTDPLGSISLAAPILPGAHQAFNLALAIATIRAQDRVSVSDKALLAAPIAATWPARMQRLLPGPLTDLLGDGCELWLDGGHNPAAGEAISTAIAERAAGRPVHLVCGMLSNKDMAGLLAPFASFTESLTAIPVPGHAHHAPETLADAARTLGIAETRTAADPASALSAIRRSGVESGVILILGSLYLAGEVLAANGEFPD</sequence>
<evidence type="ECO:0000256" key="18">
    <source>
        <dbReference type="ARBA" id="ARBA00047493"/>
    </source>
</evidence>
<accession>A0A4R6FAA7</accession>
<dbReference type="GO" id="GO:0008841">
    <property type="term" value="F:dihydrofolate synthase activity"/>
    <property type="evidence" value="ECO:0007669"/>
    <property type="project" value="UniProtKB-EC"/>
</dbReference>
<comment type="catalytic activity">
    <reaction evidence="21">
        <text>7,8-dihydropteroate + L-glutamate + ATP = 7,8-dihydrofolate + ADP + phosphate + H(+)</text>
        <dbReference type="Rhea" id="RHEA:23584"/>
        <dbReference type="ChEBI" id="CHEBI:15378"/>
        <dbReference type="ChEBI" id="CHEBI:17839"/>
        <dbReference type="ChEBI" id="CHEBI:29985"/>
        <dbReference type="ChEBI" id="CHEBI:30616"/>
        <dbReference type="ChEBI" id="CHEBI:43474"/>
        <dbReference type="ChEBI" id="CHEBI:57451"/>
        <dbReference type="ChEBI" id="CHEBI:456216"/>
        <dbReference type="EC" id="6.3.2.12"/>
    </reaction>
</comment>
<evidence type="ECO:0000256" key="3">
    <source>
        <dbReference type="ARBA" id="ARBA00004799"/>
    </source>
</evidence>
<evidence type="ECO:0000256" key="22">
    <source>
        <dbReference type="PIRNR" id="PIRNR001563"/>
    </source>
</evidence>
<dbReference type="EMBL" id="SNWD01000022">
    <property type="protein sequence ID" value="TDN77907.1"/>
    <property type="molecule type" value="Genomic_DNA"/>
</dbReference>
<comment type="pathway">
    <text evidence="4">Cofactor biosynthesis; tetrahydrofolylpolyglutamate biosynthesis.</text>
</comment>
<evidence type="ECO:0000256" key="8">
    <source>
        <dbReference type="ARBA" id="ARBA00019357"/>
    </source>
</evidence>
<keyword evidence="14" id="KW-0289">Folate biosynthesis</keyword>
<evidence type="ECO:0000256" key="10">
    <source>
        <dbReference type="ARBA" id="ARBA00022723"/>
    </source>
</evidence>
<dbReference type="EC" id="6.3.2.17" evidence="7"/>
<evidence type="ECO:0000256" key="14">
    <source>
        <dbReference type="ARBA" id="ARBA00022909"/>
    </source>
</evidence>
<dbReference type="InterPro" id="IPR018109">
    <property type="entry name" value="Folylpolyglutamate_synth_CS"/>
</dbReference>
<dbReference type="PIRSF" id="PIRSF001563">
    <property type="entry name" value="Folylpolyglu_synth"/>
    <property type="match status" value="1"/>
</dbReference>
<evidence type="ECO:0000256" key="9">
    <source>
        <dbReference type="ARBA" id="ARBA00022598"/>
    </source>
</evidence>
<comment type="similarity">
    <text evidence="5 22">Belongs to the folylpolyglutamate synthase family.</text>
</comment>
<evidence type="ECO:0000313" key="25">
    <source>
        <dbReference type="EMBL" id="TDN77907.1"/>
    </source>
</evidence>
<dbReference type="InterPro" id="IPR001645">
    <property type="entry name" value="Folylpolyglutamate_synth"/>
</dbReference>
<keyword evidence="10" id="KW-0479">Metal-binding</keyword>
<evidence type="ECO:0000256" key="17">
    <source>
        <dbReference type="ARBA" id="ARBA00032510"/>
    </source>
</evidence>
<dbReference type="PROSITE" id="PS01012">
    <property type="entry name" value="FOLYLPOLYGLU_SYNT_2"/>
    <property type="match status" value="1"/>
</dbReference>
<evidence type="ECO:0000259" key="23">
    <source>
        <dbReference type="Pfam" id="PF02875"/>
    </source>
</evidence>
<evidence type="ECO:0000256" key="6">
    <source>
        <dbReference type="ARBA" id="ARBA00013023"/>
    </source>
</evidence>
<protein>
    <recommendedName>
        <fullName evidence="8">Dihydrofolate synthase/folylpolyglutamate synthase</fullName>
        <ecNumber evidence="6">6.3.2.12</ecNumber>
        <ecNumber evidence="7">6.3.2.17</ecNumber>
    </recommendedName>
    <alternativeName>
        <fullName evidence="17">Folylpoly-gamma-glutamate synthetase-dihydrofolate synthetase</fullName>
    </alternativeName>
    <alternativeName>
        <fullName evidence="15">Folylpolyglutamate synthetase</fullName>
    </alternativeName>
    <alternativeName>
        <fullName evidence="16">Tetrahydrofolylpolyglutamate synthase</fullName>
    </alternativeName>
</protein>
<dbReference type="NCBIfam" id="TIGR01499">
    <property type="entry name" value="folC"/>
    <property type="match status" value="1"/>
</dbReference>
<dbReference type="UniPathway" id="UPA00077">
    <property type="reaction ID" value="UER00157"/>
</dbReference>
<keyword evidence="13" id="KW-0460">Magnesium</keyword>
<evidence type="ECO:0000256" key="20">
    <source>
        <dbReference type="ARBA" id="ARBA00049035"/>
    </source>
</evidence>
<evidence type="ECO:0000256" key="13">
    <source>
        <dbReference type="ARBA" id="ARBA00022842"/>
    </source>
</evidence>
<dbReference type="AlphaFoldDB" id="A0A4R6FAA7"/>
<comment type="pathway">
    <text evidence="3">Cofactor biosynthesis; tetrahydrofolate biosynthesis; 7,8-dihydrofolate from 2-amino-4-hydroxy-6-hydroxymethyl-7,8-dihydropteridine diphosphate and 4-aminobenzoate: step 2/2.</text>
</comment>
<evidence type="ECO:0000256" key="2">
    <source>
        <dbReference type="ARBA" id="ARBA00002714"/>
    </source>
</evidence>
<dbReference type="Gene3D" id="3.40.1190.10">
    <property type="entry name" value="Mur-like, catalytic domain"/>
    <property type="match status" value="1"/>
</dbReference>
<dbReference type="Pfam" id="PF08245">
    <property type="entry name" value="Mur_ligase_M"/>
    <property type="match status" value="1"/>
</dbReference>
<dbReference type="GO" id="GO:0004326">
    <property type="term" value="F:tetrahydrofolylpolyglutamate synthase activity"/>
    <property type="evidence" value="ECO:0007669"/>
    <property type="project" value="UniProtKB-EC"/>
</dbReference>
<keyword evidence="26" id="KW-1185">Reference proteome</keyword>
<dbReference type="PANTHER" id="PTHR11136">
    <property type="entry name" value="FOLYLPOLYGLUTAMATE SYNTHASE-RELATED"/>
    <property type="match status" value="1"/>
</dbReference>
<evidence type="ECO:0000256" key="7">
    <source>
        <dbReference type="ARBA" id="ARBA00013025"/>
    </source>
</evidence>
<dbReference type="RefSeq" id="WP_133497127.1">
    <property type="nucleotide sequence ID" value="NZ_BMLU01000023.1"/>
</dbReference>
<evidence type="ECO:0000256" key="12">
    <source>
        <dbReference type="ARBA" id="ARBA00022840"/>
    </source>
</evidence>
<evidence type="ECO:0000256" key="19">
    <source>
        <dbReference type="ARBA" id="ARBA00047808"/>
    </source>
</evidence>
<comment type="cofactor">
    <cofactor evidence="1">
        <name>Mg(2+)</name>
        <dbReference type="ChEBI" id="CHEBI:18420"/>
    </cofactor>
</comment>
<dbReference type="GO" id="GO:0046654">
    <property type="term" value="P:tetrahydrofolate biosynthetic process"/>
    <property type="evidence" value="ECO:0007669"/>
    <property type="project" value="UniProtKB-UniPathway"/>
</dbReference>
<organism evidence="25 26">
    <name type="scientific">Stakelama pacifica</name>
    <dbReference type="NCBI Taxonomy" id="517720"/>
    <lineage>
        <taxon>Bacteria</taxon>
        <taxon>Pseudomonadati</taxon>
        <taxon>Pseudomonadota</taxon>
        <taxon>Alphaproteobacteria</taxon>
        <taxon>Sphingomonadales</taxon>
        <taxon>Sphingomonadaceae</taxon>
        <taxon>Stakelama</taxon>
    </lineage>
</organism>
<dbReference type="OrthoDB" id="9809356at2"/>
<evidence type="ECO:0000259" key="24">
    <source>
        <dbReference type="Pfam" id="PF08245"/>
    </source>
</evidence>
<dbReference type="GO" id="GO:0005737">
    <property type="term" value="C:cytoplasm"/>
    <property type="evidence" value="ECO:0007669"/>
    <property type="project" value="TreeGrafter"/>
</dbReference>
<evidence type="ECO:0000256" key="16">
    <source>
        <dbReference type="ARBA" id="ARBA00030592"/>
    </source>
</evidence>
<evidence type="ECO:0000256" key="15">
    <source>
        <dbReference type="ARBA" id="ARBA00030048"/>
    </source>
</evidence>
<dbReference type="InterPro" id="IPR013221">
    <property type="entry name" value="Mur_ligase_cen"/>
</dbReference>
<evidence type="ECO:0000313" key="26">
    <source>
        <dbReference type="Proteomes" id="UP000295493"/>
    </source>
</evidence>
<dbReference type="GO" id="GO:0046656">
    <property type="term" value="P:folic acid biosynthetic process"/>
    <property type="evidence" value="ECO:0007669"/>
    <property type="project" value="UniProtKB-KW"/>
</dbReference>
<dbReference type="InterPro" id="IPR036565">
    <property type="entry name" value="Mur-like_cat_sf"/>
</dbReference>
<dbReference type="Pfam" id="PF02875">
    <property type="entry name" value="Mur_ligase_C"/>
    <property type="match status" value="1"/>
</dbReference>
<comment type="catalytic activity">
    <reaction evidence="20">
        <text>(6R)-5,10-methylenetetrahydrofolyl-(gamma-L-Glu)(n) + L-glutamate + ATP = (6R)-5,10-methylenetetrahydrofolyl-(gamma-L-Glu)(n+1) + ADP + phosphate + H(+)</text>
        <dbReference type="Rhea" id="RHEA:51912"/>
        <dbReference type="Rhea" id="RHEA-COMP:13257"/>
        <dbReference type="Rhea" id="RHEA-COMP:13258"/>
        <dbReference type="ChEBI" id="CHEBI:15378"/>
        <dbReference type="ChEBI" id="CHEBI:29985"/>
        <dbReference type="ChEBI" id="CHEBI:30616"/>
        <dbReference type="ChEBI" id="CHEBI:43474"/>
        <dbReference type="ChEBI" id="CHEBI:136572"/>
        <dbReference type="ChEBI" id="CHEBI:456216"/>
        <dbReference type="EC" id="6.3.2.17"/>
    </reaction>
</comment>
<evidence type="ECO:0000256" key="21">
    <source>
        <dbReference type="ARBA" id="ARBA00049161"/>
    </source>
</evidence>
<comment type="caution">
    <text evidence="25">The sequence shown here is derived from an EMBL/GenBank/DDBJ whole genome shotgun (WGS) entry which is preliminary data.</text>
</comment>
<dbReference type="GO" id="GO:0046872">
    <property type="term" value="F:metal ion binding"/>
    <property type="evidence" value="ECO:0007669"/>
    <property type="project" value="UniProtKB-KW"/>
</dbReference>
<dbReference type="Proteomes" id="UP000295493">
    <property type="component" value="Unassembled WGS sequence"/>
</dbReference>